<dbReference type="GO" id="GO:0016887">
    <property type="term" value="F:ATP hydrolysis activity"/>
    <property type="evidence" value="ECO:0007669"/>
    <property type="project" value="InterPro"/>
</dbReference>
<evidence type="ECO:0000259" key="1">
    <source>
        <dbReference type="SMART" id="SM00382"/>
    </source>
</evidence>
<dbReference type="SUPFAM" id="SSF52540">
    <property type="entry name" value="P-loop containing nucleoside triphosphate hydrolases"/>
    <property type="match status" value="1"/>
</dbReference>
<dbReference type="RefSeq" id="WP_082879870.1">
    <property type="nucleotide sequence ID" value="NZ_LUUH01000001.1"/>
</dbReference>
<evidence type="ECO:0000313" key="2">
    <source>
        <dbReference type="EMBL" id="OAI09665.1"/>
    </source>
</evidence>
<dbReference type="InterPro" id="IPR027417">
    <property type="entry name" value="P-loop_NTPase"/>
</dbReference>
<comment type="caution">
    <text evidence="2">The sequence shown here is derived from an EMBL/GenBank/DDBJ whole genome shotgun (WGS) entry which is preliminary data.</text>
</comment>
<dbReference type="EMBL" id="LUUH01000001">
    <property type="protein sequence ID" value="OAI09665.1"/>
    <property type="molecule type" value="Genomic_DNA"/>
</dbReference>
<dbReference type="PANTHER" id="PTHR43581">
    <property type="entry name" value="ATP/GTP PHOSPHATASE"/>
    <property type="match status" value="1"/>
</dbReference>
<feature type="domain" description="AAA+ ATPase" evidence="1">
    <location>
        <begin position="220"/>
        <end position="474"/>
    </location>
</feature>
<dbReference type="CDD" id="cd00267">
    <property type="entry name" value="ABC_ATPase"/>
    <property type="match status" value="1"/>
</dbReference>
<name>A0A177MVW1_METMH</name>
<protein>
    <recommendedName>
        <fullName evidence="1">AAA+ ATPase domain-containing protein</fullName>
    </recommendedName>
</protein>
<dbReference type="InterPro" id="IPR003593">
    <property type="entry name" value="AAA+_ATPase"/>
</dbReference>
<gene>
    <name evidence="2" type="ORF">A1353_00025</name>
</gene>
<accession>A0A177MVW1</accession>
<dbReference type="Pfam" id="PF13304">
    <property type="entry name" value="AAA_21"/>
    <property type="match status" value="1"/>
</dbReference>
<organism evidence="2 3">
    <name type="scientific">Methylomonas methanica</name>
    <dbReference type="NCBI Taxonomy" id="421"/>
    <lineage>
        <taxon>Bacteria</taxon>
        <taxon>Pseudomonadati</taxon>
        <taxon>Pseudomonadota</taxon>
        <taxon>Gammaproteobacteria</taxon>
        <taxon>Methylococcales</taxon>
        <taxon>Methylococcaceae</taxon>
        <taxon>Methylomonas</taxon>
    </lineage>
</organism>
<sequence>MDNTEQQKFQVFFNNKFPDENDQNNNSIVIVPSKDNWNDFTYRARIHIRIKALVDSYDLSTVNIQVEGFIGFLDDAPSKIKTLQELAEKLNERLLPATFEQYRFFTMLYDMEAYRKLIRSLGVENTREALLALNDLVALSEFKPGKKINEHAEMTEVFQLSFVRNSESYFAYRNAGYILHGLTEENLGDISPSLSINFRLDGRTNDHDLTFNFDHDNVLPKRIAIVIGKNGVGKSQTLGRIARAALKGGRELTDASYGGRPIISRLLAFAPTNEAESVFPKPRRGQQKISYQRFSLNRSRRTGSRNSVTAIIKDLYRSDQDIKGNPRWKIFQDAIQAIAESAEIHLPATKYSEEPYFPIYQLGRSNEERKLKRFGTIDWKREPMRVIDGKPLPLSSGELSFLKFAAQVSLAIENGSLLLLDEPETHLHPNFISKFTALLDHLLKETGSSAIIATHSVYFVREVFREQVTVLRIDSNGNVKTETPRLRTFGGDVGAISFFVFGEDSPSPISIELQRKLMSQELSWKTLYEKHCDELSPEFLMQLRRLMNSDINE</sequence>
<reference evidence="2 3" key="1">
    <citation type="submission" date="2016-03" db="EMBL/GenBank/DDBJ databases">
        <authorList>
            <person name="Ploux O."/>
        </authorList>
    </citation>
    <scope>NUCLEOTIDE SEQUENCE [LARGE SCALE GENOMIC DNA]</scope>
    <source>
        <strain evidence="2 3">R-45371</strain>
    </source>
</reference>
<dbReference type="InterPro" id="IPR051396">
    <property type="entry name" value="Bact_Antivir_Def_Nuclease"/>
</dbReference>
<dbReference type="Gene3D" id="3.40.50.300">
    <property type="entry name" value="P-loop containing nucleotide triphosphate hydrolases"/>
    <property type="match status" value="1"/>
</dbReference>
<dbReference type="Proteomes" id="UP000077763">
    <property type="component" value="Unassembled WGS sequence"/>
</dbReference>
<dbReference type="GO" id="GO:0005524">
    <property type="term" value="F:ATP binding"/>
    <property type="evidence" value="ECO:0007669"/>
    <property type="project" value="InterPro"/>
</dbReference>
<proteinExistence type="predicted"/>
<dbReference type="SMART" id="SM00382">
    <property type="entry name" value="AAA"/>
    <property type="match status" value="1"/>
</dbReference>
<dbReference type="InterPro" id="IPR003959">
    <property type="entry name" value="ATPase_AAA_core"/>
</dbReference>
<dbReference type="PANTHER" id="PTHR43581:SF4">
    <property type="entry name" value="ATP_GTP PHOSPHATASE"/>
    <property type="match status" value="1"/>
</dbReference>
<evidence type="ECO:0000313" key="3">
    <source>
        <dbReference type="Proteomes" id="UP000077763"/>
    </source>
</evidence>
<dbReference type="AlphaFoldDB" id="A0A177MVW1"/>